<keyword evidence="8" id="KW-1015">Disulfide bond</keyword>
<proteinExistence type="inferred from homology"/>
<comment type="similarity">
    <text evidence="3">Belongs to the oxygen-dependent FAD-linked oxidoreductase family.</text>
</comment>
<dbReference type="Proteomes" id="UP001652660">
    <property type="component" value="Chromosome 9e"/>
</dbReference>
<keyword evidence="7" id="KW-0274">FAD</keyword>
<evidence type="ECO:0000256" key="9">
    <source>
        <dbReference type="ARBA" id="ARBA00023180"/>
    </source>
</evidence>
<organism evidence="12 13">
    <name type="scientific">Coffea arabica</name>
    <name type="common">Arabian coffee</name>
    <dbReference type="NCBI Taxonomy" id="13443"/>
    <lineage>
        <taxon>Eukaryota</taxon>
        <taxon>Viridiplantae</taxon>
        <taxon>Streptophyta</taxon>
        <taxon>Embryophyta</taxon>
        <taxon>Tracheophyta</taxon>
        <taxon>Spermatophyta</taxon>
        <taxon>Magnoliopsida</taxon>
        <taxon>eudicotyledons</taxon>
        <taxon>Gunneridae</taxon>
        <taxon>Pentapetalae</taxon>
        <taxon>asterids</taxon>
        <taxon>lamiids</taxon>
        <taxon>Gentianales</taxon>
        <taxon>Rubiaceae</taxon>
        <taxon>Ixoroideae</taxon>
        <taxon>Gardenieae complex</taxon>
        <taxon>Bertiereae - Coffeeae clade</taxon>
        <taxon>Coffeeae</taxon>
        <taxon>Coffea</taxon>
    </lineage>
</organism>
<protein>
    <submittedName>
        <fullName evidence="13">Berberine bridge enzyme-like 21 isoform X1</fullName>
    </submittedName>
</protein>
<sequence length="555" mass="61630">MLSPTMFPFLLLLVLFPFFTSISQPFCVAASDSIYDNFASCLTKNGIPSGQISNILYSPTNTSFNSVLQAYVRNLRFNTSSTRKPSIIVAPLEIPHVQAAVLCTKGTGLELKIRSGGHDYEGISYVSDVPFIILDMFNLRSITVDIPSESAWVQAGATLGELYYKIWEKSKVYGFPAGLCPTVGVGGHISGGGYGGMLRKFGLAVDNVLDAQIVDVKGQVLDRKAMGEDLFWAIRGGGGASFGVVLAYKLKLVQVPEIVTVFNVQRTEAENATNILVQWQSVADKIDNGLFIRVLVQPITSKSGKSKGQKIIRLTFIALYLGDSDSLMSVINAGFPALGLQKSDCKEGSWIQSMLFWSNFDIGAKPELLLNRTSDVNFLKRKSDYVQTPIPKDALTSIFNKMVQLGKPGLVFNPYGGRMSEIPANETPFPHRAGIIYKIQYSVNWDDASPNITNQYLEQARELYSFMTPYVSSNPRQAFLNYRDLDIGTTDNGKNSYSEGEVYGRKYFKDNFDRLVKVKTVVDPENFFKNEQSIPTLPARSFRKRSYDIELLVMQ</sequence>
<dbReference type="Pfam" id="PF01565">
    <property type="entry name" value="FAD_binding_4"/>
    <property type="match status" value="1"/>
</dbReference>
<comment type="cofactor">
    <cofactor evidence="1">
        <name>FAD</name>
        <dbReference type="ChEBI" id="CHEBI:57692"/>
    </cofactor>
</comment>
<comment type="pathway">
    <text evidence="2">Alkaloid biosynthesis.</text>
</comment>
<evidence type="ECO:0000256" key="2">
    <source>
        <dbReference type="ARBA" id="ARBA00004913"/>
    </source>
</evidence>
<dbReference type="GeneID" id="113710735"/>
<evidence type="ECO:0000313" key="13">
    <source>
        <dbReference type="RefSeq" id="XP_027089651.1"/>
    </source>
</evidence>
<dbReference type="PANTHER" id="PTHR32448">
    <property type="entry name" value="OS08G0158400 PROTEIN"/>
    <property type="match status" value="1"/>
</dbReference>
<gene>
    <name evidence="13" type="primary">LOC113710735</name>
</gene>
<feature type="signal peptide" evidence="10">
    <location>
        <begin position="1"/>
        <end position="23"/>
    </location>
</feature>
<evidence type="ECO:0000256" key="7">
    <source>
        <dbReference type="ARBA" id="ARBA00022827"/>
    </source>
</evidence>
<dbReference type="InterPro" id="IPR036318">
    <property type="entry name" value="FAD-bd_PCMH-like_sf"/>
</dbReference>
<feature type="domain" description="FAD-binding PCMH-type" evidence="11">
    <location>
        <begin position="81"/>
        <end position="255"/>
    </location>
</feature>
<dbReference type="SUPFAM" id="SSF56176">
    <property type="entry name" value="FAD-binding/transporter-associated domain-like"/>
    <property type="match status" value="1"/>
</dbReference>
<dbReference type="InterPro" id="IPR016166">
    <property type="entry name" value="FAD-bd_PCMH"/>
</dbReference>
<evidence type="ECO:0000256" key="5">
    <source>
        <dbReference type="ARBA" id="ARBA00022630"/>
    </source>
</evidence>
<evidence type="ECO:0000256" key="8">
    <source>
        <dbReference type="ARBA" id="ARBA00023157"/>
    </source>
</evidence>
<reference evidence="12" key="1">
    <citation type="journal article" date="2025" name="Foods">
        <title>Unveiling the Microbial Signatures of Arabica Coffee Cherries: Insights into Ripeness Specific Diversity, Functional Traits, and Implications for Quality and Safety.</title>
        <authorList>
            <consortium name="RefSeq"/>
            <person name="Tenea G.N."/>
            <person name="Cifuentes V."/>
            <person name="Reyes P."/>
            <person name="Cevallos-Vallejos M."/>
        </authorList>
    </citation>
    <scope>NUCLEOTIDE SEQUENCE [LARGE SCALE GENOMIC DNA]</scope>
</reference>
<keyword evidence="9" id="KW-0325">Glycoprotein</keyword>
<evidence type="ECO:0000256" key="10">
    <source>
        <dbReference type="SAM" id="SignalP"/>
    </source>
</evidence>
<evidence type="ECO:0000256" key="3">
    <source>
        <dbReference type="ARBA" id="ARBA00005466"/>
    </source>
</evidence>
<keyword evidence="5" id="KW-0285">Flavoprotein</keyword>
<evidence type="ECO:0000256" key="4">
    <source>
        <dbReference type="ARBA" id="ARBA00022589"/>
    </source>
</evidence>
<keyword evidence="6 10" id="KW-0732">Signal</keyword>
<dbReference type="InterPro" id="IPR016169">
    <property type="entry name" value="FAD-bd_PCMH_sub2"/>
</dbReference>
<dbReference type="InterPro" id="IPR006094">
    <property type="entry name" value="Oxid_FAD_bind_N"/>
</dbReference>
<reference evidence="13" key="2">
    <citation type="submission" date="2025-08" db="UniProtKB">
        <authorList>
            <consortium name="RefSeq"/>
        </authorList>
    </citation>
    <scope>IDENTIFICATION</scope>
    <source>
        <tissue evidence="13">Leaves</tissue>
    </source>
</reference>
<dbReference type="PROSITE" id="PS51387">
    <property type="entry name" value="FAD_PCMH"/>
    <property type="match status" value="1"/>
</dbReference>
<dbReference type="Gene3D" id="3.30.43.10">
    <property type="entry name" value="Uridine Diphospho-n-acetylenolpyruvylglucosamine Reductase, domain 2"/>
    <property type="match status" value="1"/>
</dbReference>
<evidence type="ECO:0000259" key="11">
    <source>
        <dbReference type="PROSITE" id="PS51387"/>
    </source>
</evidence>
<name>A0A6P6UHF7_COFAR</name>
<keyword evidence="12" id="KW-1185">Reference proteome</keyword>
<dbReference type="AlphaFoldDB" id="A0A6P6UHF7"/>
<dbReference type="FunFam" id="3.30.43.10:FF:000004">
    <property type="entry name" value="Berberine bridge enzyme-like 15"/>
    <property type="match status" value="1"/>
</dbReference>
<dbReference type="RefSeq" id="XP_027089651.1">
    <property type="nucleotide sequence ID" value="XM_027233850.2"/>
</dbReference>
<keyword evidence="4" id="KW-0017">Alkaloid metabolism</keyword>
<dbReference type="Gene3D" id="3.30.465.10">
    <property type="match status" value="1"/>
</dbReference>
<feature type="chain" id="PRO_5028370580" evidence="10">
    <location>
        <begin position="24"/>
        <end position="555"/>
    </location>
</feature>
<dbReference type="OrthoDB" id="407275at2759"/>
<evidence type="ECO:0000313" key="12">
    <source>
        <dbReference type="Proteomes" id="UP001652660"/>
    </source>
</evidence>
<accession>A0A6P6UHF7</accession>
<dbReference type="InterPro" id="IPR012951">
    <property type="entry name" value="BBE"/>
</dbReference>
<dbReference type="Pfam" id="PF08031">
    <property type="entry name" value="BBE"/>
    <property type="match status" value="1"/>
</dbReference>
<evidence type="ECO:0000256" key="6">
    <source>
        <dbReference type="ARBA" id="ARBA00022729"/>
    </source>
</evidence>
<dbReference type="GO" id="GO:0016491">
    <property type="term" value="F:oxidoreductase activity"/>
    <property type="evidence" value="ECO:0007669"/>
    <property type="project" value="InterPro"/>
</dbReference>
<dbReference type="Gene3D" id="3.40.462.20">
    <property type="match status" value="1"/>
</dbReference>
<evidence type="ECO:0000256" key="1">
    <source>
        <dbReference type="ARBA" id="ARBA00001974"/>
    </source>
</evidence>
<dbReference type="InterPro" id="IPR016167">
    <property type="entry name" value="FAD-bd_PCMH_sub1"/>
</dbReference>
<dbReference type="GO" id="GO:0071949">
    <property type="term" value="F:FAD binding"/>
    <property type="evidence" value="ECO:0007669"/>
    <property type="project" value="InterPro"/>
</dbReference>